<dbReference type="EMBL" id="JAMSHJ010000003">
    <property type="protein sequence ID" value="KAI5431209.1"/>
    <property type="molecule type" value="Genomic_DNA"/>
</dbReference>
<evidence type="ECO:0000313" key="2">
    <source>
        <dbReference type="EMBL" id="KAI5431209.1"/>
    </source>
</evidence>
<keyword evidence="3" id="KW-1185">Reference proteome</keyword>
<feature type="compositionally biased region" description="Basic residues" evidence="1">
    <location>
        <begin position="10"/>
        <end position="22"/>
    </location>
</feature>
<evidence type="ECO:0000256" key="1">
    <source>
        <dbReference type="SAM" id="MobiDB-lite"/>
    </source>
</evidence>
<feature type="compositionally biased region" description="Basic and acidic residues" evidence="1">
    <location>
        <begin position="170"/>
        <end position="181"/>
    </location>
</feature>
<proteinExistence type="predicted"/>
<comment type="caution">
    <text evidence="2">The sequence shown here is derived from an EMBL/GenBank/DDBJ whole genome shotgun (WGS) entry which is preliminary data.</text>
</comment>
<dbReference type="Gramene" id="Psat03G0539200-T1">
    <property type="protein sequence ID" value="KAI5431209.1"/>
    <property type="gene ID" value="KIW84_035392"/>
</dbReference>
<feature type="region of interest" description="Disordered" evidence="1">
    <location>
        <begin position="1"/>
        <end position="25"/>
    </location>
</feature>
<sequence length="246" mass="27486">MVLSHETPIRKHRTTTLRKGKPSKVSTVTYPSMAASDVRSLEPSTVVKPISMTNLYLDLINVEQNVDASSKSFFVPEVMGNVETSKNTNKPRSATTLSKSSMIVVERDNNDENIRVLISQVLGIEPKIEEKDDSDGMYDDLSDKEENSSEKKDRSTDIVNVDNLDSDDEPIGKRLAPEIMKRLKSRKGKAVESSSKPSKSLKRSTSVGTTKWWSKVVTPITKKRTLKRNEVLSDSNESDCDVEHDV</sequence>
<protein>
    <submittedName>
        <fullName evidence="2">Uncharacterized protein</fullName>
    </submittedName>
</protein>
<feature type="region of interest" description="Disordered" evidence="1">
    <location>
        <begin position="128"/>
        <end position="209"/>
    </location>
</feature>
<accession>A0A9D4Y3J3</accession>
<name>A0A9D4Y3J3_PEA</name>
<dbReference type="AlphaFoldDB" id="A0A9D4Y3J3"/>
<gene>
    <name evidence="2" type="ORF">KIW84_035392</name>
</gene>
<feature type="compositionally biased region" description="Basic and acidic residues" evidence="1">
    <location>
        <begin position="144"/>
        <end position="156"/>
    </location>
</feature>
<organism evidence="2 3">
    <name type="scientific">Pisum sativum</name>
    <name type="common">Garden pea</name>
    <name type="synonym">Lathyrus oleraceus</name>
    <dbReference type="NCBI Taxonomy" id="3888"/>
    <lineage>
        <taxon>Eukaryota</taxon>
        <taxon>Viridiplantae</taxon>
        <taxon>Streptophyta</taxon>
        <taxon>Embryophyta</taxon>
        <taxon>Tracheophyta</taxon>
        <taxon>Spermatophyta</taxon>
        <taxon>Magnoliopsida</taxon>
        <taxon>eudicotyledons</taxon>
        <taxon>Gunneridae</taxon>
        <taxon>Pentapetalae</taxon>
        <taxon>rosids</taxon>
        <taxon>fabids</taxon>
        <taxon>Fabales</taxon>
        <taxon>Fabaceae</taxon>
        <taxon>Papilionoideae</taxon>
        <taxon>50 kb inversion clade</taxon>
        <taxon>NPAAA clade</taxon>
        <taxon>Hologalegina</taxon>
        <taxon>IRL clade</taxon>
        <taxon>Fabeae</taxon>
        <taxon>Lathyrus</taxon>
    </lineage>
</organism>
<feature type="compositionally biased region" description="Low complexity" evidence="1">
    <location>
        <begin position="193"/>
        <end position="206"/>
    </location>
</feature>
<evidence type="ECO:0000313" key="3">
    <source>
        <dbReference type="Proteomes" id="UP001058974"/>
    </source>
</evidence>
<dbReference type="Proteomes" id="UP001058974">
    <property type="component" value="Chromosome 3"/>
</dbReference>
<reference evidence="2 3" key="1">
    <citation type="journal article" date="2022" name="Nat. Genet.">
        <title>Improved pea reference genome and pan-genome highlight genomic features and evolutionary characteristics.</title>
        <authorList>
            <person name="Yang T."/>
            <person name="Liu R."/>
            <person name="Luo Y."/>
            <person name="Hu S."/>
            <person name="Wang D."/>
            <person name="Wang C."/>
            <person name="Pandey M.K."/>
            <person name="Ge S."/>
            <person name="Xu Q."/>
            <person name="Li N."/>
            <person name="Li G."/>
            <person name="Huang Y."/>
            <person name="Saxena R.K."/>
            <person name="Ji Y."/>
            <person name="Li M."/>
            <person name="Yan X."/>
            <person name="He Y."/>
            <person name="Liu Y."/>
            <person name="Wang X."/>
            <person name="Xiang C."/>
            <person name="Varshney R.K."/>
            <person name="Ding H."/>
            <person name="Gao S."/>
            <person name="Zong X."/>
        </authorList>
    </citation>
    <scope>NUCLEOTIDE SEQUENCE [LARGE SCALE GENOMIC DNA]</scope>
    <source>
        <strain evidence="2 3">cv. Zhongwan 6</strain>
    </source>
</reference>
<feature type="compositionally biased region" description="Acidic residues" evidence="1">
    <location>
        <begin position="131"/>
        <end position="143"/>
    </location>
</feature>